<reference evidence="2" key="1">
    <citation type="submission" date="2023-03" db="EMBL/GenBank/DDBJ databases">
        <title>Massive genome expansion in bonnet fungi (Mycena s.s.) driven by repeated elements and novel gene families across ecological guilds.</title>
        <authorList>
            <consortium name="Lawrence Berkeley National Laboratory"/>
            <person name="Harder C.B."/>
            <person name="Miyauchi S."/>
            <person name="Viragh M."/>
            <person name="Kuo A."/>
            <person name="Thoen E."/>
            <person name="Andreopoulos B."/>
            <person name="Lu D."/>
            <person name="Skrede I."/>
            <person name="Drula E."/>
            <person name="Henrissat B."/>
            <person name="Morin E."/>
            <person name="Kohler A."/>
            <person name="Barry K."/>
            <person name="LaButti K."/>
            <person name="Morin E."/>
            <person name="Salamov A."/>
            <person name="Lipzen A."/>
            <person name="Mereny Z."/>
            <person name="Hegedus B."/>
            <person name="Baldrian P."/>
            <person name="Stursova M."/>
            <person name="Weitz H."/>
            <person name="Taylor A."/>
            <person name="Grigoriev I.V."/>
            <person name="Nagy L.G."/>
            <person name="Martin F."/>
            <person name="Kauserud H."/>
        </authorList>
    </citation>
    <scope>NUCLEOTIDE SEQUENCE</scope>
    <source>
        <strain evidence="2">CBHHK067</strain>
    </source>
</reference>
<evidence type="ECO:0000256" key="1">
    <source>
        <dbReference type="SAM" id="MobiDB-lite"/>
    </source>
</evidence>
<feature type="region of interest" description="Disordered" evidence="1">
    <location>
        <begin position="114"/>
        <end position="134"/>
    </location>
</feature>
<comment type="caution">
    <text evidence="2">The sequence shown here is derived from an EMBL/GenBank/DDBJ whole genome shotgun (WGS) entry which is preliminary data.</text>
</comment>
<dbReference type="EMBL" id="JARKIE010000239">
    <property type="protein sequence ID" value="KAJ7662491.1"/>
    <property type="molecule type" value="Genomic_DNA"/>
</dbReference>
<evidence type="ECO:0000313" key="3">
    <source>
        <dbReference type="Proteomes" id="UP001221757"/>
    </source>
</evidence>
<name>A0AAD7CTU5_MYCRO</name>
<sequence length="172" mass="19721">MPRVKIHHFAETKISQKGQVTAKKSLNVRVPVLKLWSRGFILVRKLNDKPRGRPKRSITEMESNFSGRAKPDMPTDRGPANVGRYIAFHIQIWGNYLRKICRWRTKRLLMNSASARGRVSGPSTPSTSKKLKDQELLTPQNLAVENGAFNFRNDVRGREPIYKIRPTPTFLV</sequence>
<accession>A0AAD7CTU5</accession>
<proteinExistence type="predicted"/>
<keyword evidence="3" id="KW-1185">Reference proteome</keyword>
<organism evidence="2 3">
    <name type="scientific">Mycena rosella</name>
    <name type="common">Pink bonnet</name>
    <name type="synonym">Agaricus rosellus</name>
    <dbReference type="NCBI Taxonomy" id="1033263"/>
    <lineage>
        <taxon>Eukaryota</taxon>
        <taxon>Fungi</taxon>
        <taxon>Dikarya</taxon>
        <taxon>Basidiomycota</taxon>
        <taxon>Agaricomycotina</taxon>
        <taxon>Agaricomycetes</taxon>
        <taxon>Agaricomycetidae</taxon>
        <taxon>Agaricales</taxon>
        <taxon>Marasmiineae</taxon>
        <taxon>Mycenaceae</taxon>
        <taxon>Mycena</taxon>
    </lineage>
</organism>
<protein>
    <submittedName>
        <fullName evidence="2">Uncharacterized protein</fullName>
    </submittedName>
</protein>
<dbReference type="AlphaFoldDB" id="A0AAD7CTU5"/>
<evidence type="ECO:0000313" key="2">
    <source>
        <dbReference type="EMBL" id="KAJ7662491.1"/>
    </source>
</evidence>
<dbReference type="Proteomes" id="UP001221757">
    <property type="component" value="Unassembled WGS sequence"/>
</dbReference>
<gene>
    <name evidence="2" type="ORF">B0H17DRAFT_1144279</name>
</gene>